<feature type="domain" description="Resolvase/invertase-type recombinase catalytic" evidence="4">
    <location>
        <begin position="14"/>
        <end position="188"/>
    </location>
</feature>
<evidence type="ECO:0000313" key="5">
    <source>
        <dbReference type="EMBL" id="BAQ45830.1"/>
    </source>
</evidence>
<protein>
    <submittedName>
        <fullName evidence="5">Site-specific recombinases, DNA invertase Pin homologs</fullName>
    </submittedName>
</protein>
<dbReference type="InterPro" id="IPR038109">
    <property type="entry name" value="DNA_bind_recomb_sf"/>
</dbReference>
<evidence type="ECO:0000256" key="2">
    <source>
        <dbReference type="ARBA" id="ARBA00023172"/>
    </source>
</evidence>
<dbReference type="RefSeq" id="WP_060847093.1">
    <property type="nucleotide sequence ID" value="NZ_AP014704.1"/>
</dbReference>
<gene>
    <name evidence="5" type="primary">pinR</name>
    <name evidence="5" type="ORF">Maq22A_c12985</name>
</gene>
<dbReference type="AlphaFoldDB" id="A0A0C6FSM8"/>
<feature type="coiled-coil region" evidence="3">
    <location>
        <begin position="446"/>
        <end position="473"/>
    </location>
</feature>
<dbReference type="SUPFAM" id="SSF53041">
    <property type="entry name" value="Resolvase-like"/>
    <property type="match status" value="1"/>
</dbReference>
<dbReference type="Pfam" id="PF07508">
    <property type="entry name" value="Recombinase"/>
    <property type="match status" value="1"/>
</dbReference>
<dbReference type="SMART" id="SM00857">
    <property type="entry name" value="Resolvase"/>
    <property type="match status" value="1"/>
</dbReference>
<dbReference type="Gene3D" id="3.90.1750.20">
    <property type="entry name" value="Putative Large Serine Recombinase, Chain B, Domain 2"/>
    <property type="match status" value="1"/>
</dbReference>
<dbReference type="CDD" id="cd00338">
    <property type="entry name" value="Ser_Recombinase"/>
    <property type="match status" value="1"/>
</dbReference>
<dbReference type="InterPro" id="IPR036162">
    <property type="entry name" value="Resolvase-like_N_sf"/>
</dbReference>
<name>A0A0C6FSM8_9HYPH</name>
<dbReference type="PANTHER" id="PTHR30461">
    <property type="entry name" value="DNA-INVERTASE FROM LAMBDOID PROPHAGE"/>
    <property type="match status" value="1"/>
</dbReference>
<evidence type="ECO:0000313" key="6">
    <source>
        <dbReference type="Proteomes" id="UP000061432"/>
    </source>
</evidence>
<dbReference type="Gene3D" id="3.40.50.1390">
    <property type="entry name" value="Resolvase, N-terminal catalytic domain"/>
    <property type="match status" value="1"/>
</dbReference>
<dbReference type="STRING" id="270351.Maq22A_c12985"/>
<keyword evidence="3" id="KW-0175">Coiled coil</keyword>
<keyword evidence="1" id="KW-0238">DNA-binding</keyword>
<evidence type="ECO:0000256" key="3">
    <source>
        <dbReference type="SAM" id="Coils"/>
    </source>
</evidence>
<accession>A0A0C6FSM8</accession>
<dbReference type="GO" id="GO:0000150">
    <property type="term" value="F:DNA strand exchange activity"/>
    <property type="evidence" value="ECO:0007669"/>
    <property type="project" value="InterPro"/>
</dbReference>
<dbReference type="Pfam" id="PF00239">
    <property type="entry name" value="Resolvase"/>
    <property type="match status" value="1"/>
</dbReference>
<dbReference type="KEGG" id="maqu:Maq22A_c12985"/>
<organism evidence="5 6">
    <name type="scientific">Methylobacterium aquaticum</name>
    <dbReference type="NCBI Taxonomy" id="270351"/>
    <lineage>
        <taxon>Bacteria</taxon>
        <taxon>Pseudomonadati</taxon>
        <taxon>Pseudomonadota</taxon>
        <taxon>Alphaproteobacteria</taxon>
        <taxon>Hyphomicrobiales</taxon>
        <taxon>Methylobacteriaceae</taxon>
        <taxon>Methylobacterium</taxon>
    </lineage>
</organism>
<dbReference type="OrthoDB" id="9791494at2"/>
<sequence>MTDGIPRAPAPATAYSYIRLSSKRQATADDKKKYRDGYRRQVELCDEYLTQNQHLTLDTSLKLHDIGVSGFRGANSAPKGEGKLAAFQRAVEEGRVAKGSYLLLESLDRMTRTQVNVAQAMLLNLVNSGIVVVSLTDRMTYRSAPDDPASQANFMYSVMTLMRAHEESRMKSKRLSATWEEKRRKVGATKLTGRCPGWLTLVGNEFELNEKRVAVVNEIMGYLADGWGRDRIAQRLNNDPDPDKRCWGHGRSWHGGTVQKLTDNRALIGEFQPHKLVFEERAGKLVGKRVPVGDPIPDYYPRVVSEELWVRARNVANSRKLGRAHNAGGQTGTVISNLFGSVAACAMCGQPMNYRDRGPRSTPVLRCSAERGGACTNAYRIPYEDTENAILSWLVTLDMSGGAPGEAARLAEDLRTAHASRGELQARGETIVAEFGLGNRFAKAPLADIERKIAEAEAAIIDLEGRIAVLKASGGRDEREMAVATLVTLRKRKAPEEEIVAVRLRIRQIVRDTFKSMDCYEDGLIEIGTIDGGTHRFRDGYWWHKESQAWLPWAGAMAGMGSRATKAELARRAAWLAEAEAARPPLRWDRERKEWTQE</sequence>
<keyword evidence="2" id="KW-0233">DNA recombination</keyword>
<dbReference type="Pfam" id="PF13408">
    <property type="entry name" value="Zn_ribbon_recom"/>
    <property type="match status" value="1"/>
</dbReference>
<proteinExistence type="predicted"/>
<dbReference type="InterPro" id="IPR025827">
    <property type="entry name" value="Zn_ribbon_recom_dom"/>
</dbReference>
<dbReference type="EMBL" id="AP014704">
    <property type="protein sequence ID" value="BAQ45830.1"/>
    <property type="molecule type" value="Genomic_DNA"/>
</dbReference>
<evidence type="ECO:0000259" key="4">
    <source>
        <dbReference type="SMART" id="SM00857"/>
    </source>
</evidence>
<dbReference type="GO" id="GO:0003677">
    <property type="term" value="F:DNA binding"/>
    <property type="evidence" value="ECO:0007669"/>
    <property type="project" value="UniProtKB-KW"/>
</dbReference>
<dbReference type="Proteomes" id="UP000061432">
    <property type="component" value="Chromosome"/>
</dbReference>
<dbReference type="InterPro" id="IPR050639">
    <property type="entry name" value="SSR_resolvase"/>
</dbReference>
<dbReference type="InterPro" id="IPR011109">
    <property type="entry name" value="DNA_bind_recombinase_dom"/>
</dbReference>
<reference evidence="6" key="2">
    <citation type="submission" date="2015-01" db="EMBL/GenBank/DDBJ databases">
        <title>Complete genome sequence of Methylobacterium aquaticum strain 22A.</title>
        <authorList>
            <person name="Tani A."/>
            <person name="Ogura Y."/>
            <person name="Hayashi T."/>
        </authorList>
    </citation>
    <scope>NUCLEOTIDE SEQUENCE [LARGE SCALE GENOMIC DNA]</scope>
    <source>
        <strain evidence="6">MA-22A</strain>
    </source>
</reference>
<evidence type="ECO:0000256" key="1">
    <source>
        <dbReference type="ARBA" id="ARBA00023125"/>
    </source>
</evidence>
<dbReference type="PATRIC" id="fig|270351.10.peg.2509"/>
<reference evidence="5 6" key="1">
    <citation type="journal article" date="2015" name="Genome Announc.">
        <title>Complete Genome Sequence of Methylobacterium aquaticum Strain 22A, Isolated from Racomitrium japonicum Moss.</title>
        <authorList>
            <person name="Tani A."/>
            <person name="Ogura Y."/>
            <person name="Hayashi T."/>
            <person name="Kimbara K."/>
        </authorList>
    </citation>
    <scope>NUCLEOTIDE SEQUENCE [LARGE SCALE GENOMIC DNA]</scope>
    <source>
        <strain evidence="5 6">MA-22A</strain>
    </source>
</reference>
<dbReference type="InterPro" id="IPR006119">
    <property type="entry name" value="Resolv_N"/>
</dbReference>
<dbReference type="PANTHER" id="PTHR30461:SF2">
    <property type="entry name" value="SERINE RECOMBINASE PINE-RELATED"/>
    <property type="match status" value="1"/>
</dbReference>